<evidence type="ECO:0000313" key="1">
    <source>
        <dbReference type="Proteomes" id="UP000095287"/>
    </source>
</evidence>
<dbReference type="PANTHER" id="PTHR13707:SF23">
    <property type="entry name" value="SUCCINYL-COA:3-KETOACID-COENZYME A TRANSFERASE"/>
    <property type="match status" value="1"/>
</dbReference>
<dbReference type="PANTHER" id="PTHR13707">
    <property type="entry name" value="KETOACID-COENZYME A TRANSFERASE"/>
    <property type="match status" value="1"/>
</dbReference>
<protein>
    <submittedName>
        <fullName evidence="2">ABC transporter substrate-binding protein</fullName>
    </submittedName>
</protein>
<accession>A0A1I7ZRG0</accession>
<dbReference type="AlphaFoldDB" id="A0A1I7ZRG0"/>
<name>A0A1I7ZRG0_9BILA</name>
<organism evidence="1 2">
    <name type="scientific">Steinernema glaseri</name>
    <dbReference type="NCBI Taxonomy" id="37863"/>
    <lineage>
        <taxon>Eukaryota</taxon>
        <taxon>Metazoa</taxon>
        <taxon>Ecdysozoa</taxon>
        <taxon>Nematoda</taxon>
        <taxon>Chromadorea</taxon>
        <taxon>Rhabditida</taxon>
        <taxon>Tylenchina</taxon>
        <taxon>Panagrolaimomorpha</taxon>
        <taxon>Strongyloidoidea</taxon>
        <taxon>Steinernematidae</taxon>
        <taxon>Steinernema</taxon>
    </lineage>
</organism>
<reference evidence="2" key="1">
    <citation type="submission" date="2016-11" db="UniProtKB">
        <authorList>
            <consortium name="WormBaseParasite"/>
        </authorList>
    </citation>
    <scope>IDENTIFICATION</scope>
</reference>
<dbReference type="SUPFAM" id="SSF100950">
    <property type="entry name" value="NagB/RpiA/CoA transferase-like"/>
    <property type="match status" value="1"/>
</dbReference>
<dbReference type="InterPro" id="IPR037171">
    <property type="entry name" value="NagB/RpiA_transferase-like"/>
</dbReference>
<dbReference type="Pfam" id="PF01144">
    <property type="entry name" value="CoA_trans"/>
    <property type="match status" value="1"/>
</dbReference>
<dbReference type="Proteomes" id="UP000095287">
    <property type="component" value="Unplaced"/>
</dbReference>
<sequence length="441" mass="49024">MHQLYKPWARSTRRPLIFILSFGSAKQILQTLEINEKLEKKIKERARYSSQIKKMISSYVGENAEFARQYLAGELELEFTPQGTLAERIRAAGAGIPAFFTPTGYGTLIETGGTPVKYVKGVDNQIEVASAGKETRNYNGVNYVLEEAIHGDYALIKAWKADKLGNLVFSYAYSLGKAQGTAQKHAERLIKQVESSLPPSLATNNAEERGFVHAVELCALMTPITDDAQFLKRLAVVIKQPVMATFLDRYPRRKTRVEELLAKYNVSLDECTTNPPKAEVSLEQFFSNAPKAAVPPEKFTTNPPKVEARLETFTTTAPKAEVSLEEFFGSAPKAEVPPEKFITKAPKAEVPSVTFTTTAPTAEVSLEEFLSNAPKVEATPETLTTNAPEAEATAEEVTDDAQFLKRLASVIKYPEMAAFLERYPKRKTRVEELLAKYEVRV</sequence>
<dbReference type="GO" id="GO:0008260">
    <property type="term" value="F:succinyl-CoA:3-oxo-acid CoA-transferase activity"/>
    <property type="evidence" value="ECO:0007669"/>
    <property type="project" value="TreeGrafter"/>
</dbReference>
<dbReference type="GO" id="GO:0005739">
    <property type="term" value="C:mitochondrion"/>
    <property type="evidence" value="ECO:0007669"/>
    <property type="project" value="TreeGrafter"/>
</dbReference>
<evidence type="ECO:0000313" key="2">
    <source>
        <dbReference type="WBParaSite" id="L893_g29076.t1"/>
    </source>
</evidence>
<dbReference type="Gene3D" id="3.40.1080.10">
    <property type="entry name" value="Glutaconate Coenzyme A-transferase"/>
    <property type="match status" value="1"/>
</dbReference>
<proteinExistence type="predicted"/>
<keyword evidence="1" id="KW-1185">Reference proteome</keyword>
<dbReference type="SMART" id="SM00882">
    <property type="entry name" value="CoA_trans"/>
    <property type="match status" value="1"/>
</dbReference>
<dbReference type="InterPro" id="IPR004165">
    <property type="entry name" value="CoA_trans_fam_I"/>
</dbReference>
<dbReference type="WBParaSite" id="L893_g29076.t1">
    <property type="protein sequence ID" value="L893_g29076.t1"/>
    <property type="gene ID" value="L893_g29076"/>
</dbReference>